<dbReference type="GO" id="GO:0006355">
    <property type="term" value="P:regulation of DNA-templated transcription"/>
    <property type="evidence" value="ECO:0007669"/>
    <property type="project" value="InterPro"/>
</dbReference>
<dbReference type="AlphaFoldDB" id="A0A1X1YU12"/>
<feature type="domain" description="Ribbon-helix-helix protein CopG" evidence="1">
    <location>
        <begin position="2"/>
        <end position="38"/>
    </location>
</feature>
<dbReference type="Gene3D" id="1.10.1220.10">
    <property type="entry name" value="Met repressor-like"/>
    <property type="match status" value="1"/>
</dbReference>
<dbReference type="EMBL" id="LQPH01000180">
    <property type="protein sequence ID" value="ORW14586.1"/>
    <property type="molecule type" value="Genomic_DNA"/>
</dbReference>
<organism evidence="2 3">
    <name type="scientific">Mycobacterium nebraskense</name>
    <dbReference type="NCBI Taxonomy" id="244292"/>
    <lineage>
        <taxon>Bacteria</taxon>
        <taxon>Bacillati</taxon>
        <taxon>Actinomycetota</taxon>
        <taxon>Actinomycetes</taxon>
        <taxon>Mycobacteriales</taxon>
        <taxon>Mycobacteriaceae</taxon>
        <taxon>Mycobacterium</taxon>
    </lineage>
</organism>
<keyword evidence="3" id="KW-1185">Reference proteome</keyword>
<reference evidence="2 3" key="1">
    <citation type="submission" date="2016-01" db="EMBL/GenBank/DDBJ databases">
        <title>The new phylogeny of the genus Mycobacterium.</title>
        <authorList>
            <person name="Tarcisio F."/>
            <person name="Conor M."/>
            <person name="Antonella G."/>
            <person name="Elisabetta G."/>
            <person name="Giulia F.S."/>
            <person name="Sara T."/>
            <person name="Anna F."/>
            <person name="Clotilde B."/>
            <person name="Roberto B."/>
            <person name="Veronica D.S."/>
            <person name="Fabio R."/>
            <person name="Monica P."/>
            <person name="Olivier J."/>
            <person name="Enrico T."/>
            <person name="Nicola S."/>
        </authorList>
    </citation>
    <scope>NUCLEOTIDE SEQUENCE [LARGE SCALE GENOMIC DNA]</scope>
    <source>
        <strain evidence="2 3">DSM 44803</strain>
    </source>
</reference>
<dbReference type="Proteomes" id="UP000193781">
    <property type="component" value="Unassembled WGS sequence"/>
</dbReference>
<dbReference type="InterPro" id="IPR002145">
    <property type="entry name" value="CopG"/>
</dbReference>
<comment type="caution">
    <text evidence="2">The sequence shown here is derived from an EMBL/GenBank/DDBJ whole genome shotgun (WGS) entry which is preliminary data.</text>
</comment>
<dbReference type="OrthoDB" id="4735215at2"/>
<dbReference type="Pfam" id="PF01402">
    <property type="entry name" value="RHH_1"/>
    <property type="match status" value="1"/>
</dbReference>
<accession>A0A1X1YU12</accession>
<dbReference type="CDD" id="cd21631">
    <property type="entry name" value="RHH_CopG_NikR-like"/>
    <property type="match status" value="1"/>
</dbReference>
<dbReference type="InterPro" id="IPR013321">
    <property type="entry name" value="Arc_rbn_hlx_hlx"/>
</dbReference>
<protein>
    <submittedName>
        <fullName evidence="2">Antitoxin</fullName>
    </submittedName>
</protein>
<gene>
    <name evidence="2" type="ORF">AWC17_19560</name>
</gene>
<dbReference type="SUPFAM" id="SSF47598">
    <property type="entry name" value="Ribbon-helix-helix"/>
    <property type="match status" value="1"/>
</dbReference>
<evidence type="ECO:0000313" key="2">
    <source>
        <dbReference type="EMBL" id="ORW14586.1"/>
    </source>
</evidence>
<proteinExistence type="predicted"/>
<sequence>MKRTNIYLDEEQTTTLDRLATQQGVSRAELIRQLLNRVLANADESLASDLQAIDDSFGALANIEVPVRGQSGREDHLARIWRRSS</sequence>
<dbReference type="RefSeq" id="WP_054585614.1">
    <property type="nucleotide sequence ID" value="NZ_JACKSS010000162.1"/>
</dbReference>
<dbReference type="InterPro" id="IPR010985">
    <property type="entry name" value="Ribbon_hlx_hlx"/>
</dbReference>
<evidence type="ECO:0000313" key="3">
    <source>
        <dbReference type="Proteomes" id="UP000193781"/>
    </source>
</evidence>
<evidence type="ECO:0000259" key="1">
    <source>
        <dbReference type="Pfam" id="PF01402"/>
    </source>
</evidence>
<name>A0A1X1YU12_9MYCO</name>